<dbReference type="Proteomes" id="UP001164746">
    <property type="component" value="Chromosome 8"/>
</dbReference>
<organism evidence="1 2">
    <name type="scientific">Mya arenaria</name>
    <name type="common">Soft-shell clam</name>
    <dbReference type="NCBI Taxonomy" id="6604"/>
    <lineage>
        <taxon>Eukaryota</taxon>
        <taxon>Metazoa</taxon>
        <taxon>Spiralia</taxon>
        <taxon>Lophotrochozoa</taxon>
        <taxon>Mollusca</taxon>
        <taxon>Bivalvia</taxon>
        <taxon>Autobranchia</taxon>
        <taxon>Heteroconchia</taxon>
        <taxon>Euheterodonta</taxon>
        <taxon>Imparidentia</taxon>
        <taxon>Neoheterodontei</taxon>
        <taxon>Myida</taxon>
        <taxon>Myoidea</taxon>
        <taxon>Myidae</taxon>
        <taxon>Mya</taxon>
    </lineage>
</organism>
<accession>A0ABY7EPL3</accession>
<name>A0ABY7EPL3_MYAAR</name>
<dbReference type="EMBL" id="CP111019">
    <property type="protein sequence ID" value="WAR11930.1"/>
    <property type="molecule type" value="Genomic_DNA"/>
</dbReference>
<sequence length="75" mass="8043">MKVDRVSHERTQLATLAAVLMLVGEFGGEGLGGPNTFLPDTTLSSFFTENASFGVGAFCLRNDGTFLSEEEFPNP</sequence>
<proteinExistence type="predicted"/>
<feature type="non-terminal residue" evidence="1">
    <location>
        <position position="1"/>
    </location>
</feature>
<keyword evidence="2" id="KW-1185">Reference proteome</keyword>
<evidence type="ECO:0000313" key="1">
    <source>
        <dbReference type="EMBL" id="WAR11930.1"/>
    </source>
</evidence>
<evidence type="ECO:0000313" key="2">
    <source>
        <dbReference type="Proteomes" id="UP001164746"/>
    </source>
</evidence>
<protein>
    <submittedName>
        <fullName evidence="1">Uncharacterized protein</fullName>
    </submittedName>
</protein>
<gene>
    <name evidence="1" type="ORF">MAR_026110</name>
</gene>
<reference evidence="1" key="1">
    <citation type="submission" date="2022-11" db="EMBL/GenBank/DDBJ databases">
        <title>Centuries of genome instability and evolution in soft-shell clam transmissible cancer (bioRxiv).</title>
        <authorList>
            <person name="Hart S.F.M."/>
            <person name="Yonemitsu M.A."/>
            <person name="Giersch R.M."/>
            <person name="Beal B.F."/>
            <person name="Arriagada G."/>
            <person name="Davis B.W."/>
            <person name="Ostrander E.A."/>
            <person name="Goff S.P."/>
            <person name="Metzger M.J."/>
        </authorList>
    </citation>
    <scope>NUCLEOTIDE SEQUENCE</scope>
    <source>
        <strain evidence="1">MELC-2E11</strain>
        <tissue evidence="1">Siphon/mantle</tissue>
    </source>
</reference>